<name>A0A412HYZ7_9BACE</name>
<dbReference type="Gene3D" id="2.30.30.40">
    <property type="entry name" value="SH3 Domains"/>
    <property type="match status" value="1"/>
</dbReference>
<feature type="transmembrane region" description="Helical" evidence="1">
    <location>
        <begin position="212"/>
        <end position="237"/>
    </location>
</feature>
<dbReference type="AlphaFoldDB" id="A0A412HYZ7"/>
<organism evidence="3 4">
    <name type="scientific">Bacteroides cellulosilyticus</name>
    <dbReference type="NCBI Taxonomy" id="246787"/>
    <lineage>
        <taxon>Bacteria</taxon>
        <taxon>Pseudomonadati</taxon>
        <taxon>Bacteroidota</taxon>
        <taxon>Bacteroidia</taxon>
        <taxon>Bacteroidales</taxon>
        <taxon>Bacteroidaceae</taxon>
        <taxon>Bacteroides</taxon>
    </lineage>
</organism>
<evidence type="ECO:0000313" key="3">
    <source>
        <dbReference type="EMBL" id="RGS29819.1"/>
    </source>
</evidence>
<keyword evidence="1" id="KW-1133">Transmembrane helix</keyword>
<feature type="transmembrane region" description="Helical" evidence="1">
    <location>
        <begin position="257"/>
        <end position="277"/>
    </location>
</feature>
<dbReference type="InterPro" id="IPR003646">
    <property type="entry name" value="SH3-like_bac-type"/>
</dbReference>
<feature type="transmembrane region" description="Helical" evidence="1">
    <location>
        <begin position="185"/>
        <end position="205"/>
    </location>
</feature>
<reference evidence="3 4" key="1">
    <citation type="submission" date="2018-08" db="EMBL/GenBank/DDBJ databases">
        <title>A genome reference for cultivated species of the human gut microbiota.</title>
        <authorList>
            <person name="Zou Y."/>
            <person name="Xue W."/>
            <person name="Luo G."/>
        </authorList>
    </citation>
    <scope>NUCLEOTIDE SEQUENCE [LARGE SCALE GENOMIC DNA]</scope>
    <source>
        <strain evidence="3 4">AF22-3AC</strain>
    </source>
</reference>
<gene>
    <name evidence="3" type="ORF">DWX97_26960</name>
</gene>
<keyword evidence="1" id="KW-0812">Transmembrane</keyword>
<protein>
    <recommendedName>
        <fullName evidence="2">SH3b domain-containing protein</fullName>
    </recommendedName>
</protein>
<dbReference type="PROSITE" id="PS51781">
    <property type="entry name" value="SH3B"/>
    <property type="match status" value="1"/>
</dbReference>
<sequence>MANVAEVREFTSTFAEMKWIGLFNIKHTQAMEAKRSIIKSTGEVSHPEDKIKYIFLLLFLFIVAVGMEAFAVDYVVTANTLNVRSAPNVHSKVIGKLAKGDQIVNASSEPGDWICFMLDGKEMGYASTQYLKPINKPQKQNTLLSQDRMRYVMAINEAMNRLRWCVCIGLAAYFIFFVLGDRLGIPVFLAFLAMLVLPALLLYYLSNTNYSLWFIYPSVVGWGWTIANFFLFLYLGFMAAMFCIEGIKQLFDWEYPMFTLFAVGAGCLWGYAIYLCISAISHQVPEAFLVLFGMCPGAYKGATGGSGTLRDKYGHDVDGHFGSNGDFYGRDGNTYKKNWGDDSWSREE</sequence>
<evidence type="ECO:0000256" key="1">
    <source>
        <dbReference type="SAM" id="Phobius"/>
    </source>
</evidence>
<accession>A0A412HYZ7</accession>
<feature type="domain" description="SH3b" evidence="2">
    <location>
        <begin position="71"/>
        <end position="135"/>
    </location>
</feature>
<dbReference type="EMBL" id="QRVJ01000056">
    <property type="protein sequence ID" value="RGS29819.1"/>
    <property type="molecule type" value="Genomic_DNA"/>
</dbReference>
<keyword evidence="1" id="KW-0472">Membrane</keyword>
<dbReference type="Pfam" id="PF08239">
    <property type="entry name" value="SH3_3"/>
    <property type="match status" value="1"/>
</dbReference>
<feature type="transmembrane region" description="Helical" evidence="1">
    <location>
        <begin position="162"/>
        <end position="179"/>
    </location>
</feature>
<comment type="caution">
    <text evidence="3">The sequence shown here is derived from an EMBL/GenBank/DDBJ whole genome shotgun (WGS) entry which is preliminary data.</text>
</comment>
<feature type="transmembrane region" description="Helical" evidence="1">
    <location>
        <begin position="53"/>
        <end position="76"/>
    </location>
</feature>
<evidence type="ECO:0000259" key="2">
    <source>
        <dbReference type="PROSITE" id="PS51781"/>
    </source>
</evidence>
<evidence type="ECO:0000313" key="4">
    <source>
        <dbReference type="Proteomes" id="UP000283341"/>
    </source>
</evidence>
<proteinExistence type="predicted"/>
<dbReference type="Proteomes" id="UP000283341">
    <property type="component" value="Unassembled WGS sequence"/>
</dbReference>